<feature type="domain" description="EGF-like" evidence="16">
    <location>
        <begin position="76"/>
        <end position="114"/>
    </location>
</feature>
<evidence type="ECO:0000256" key="13">
    <source>
        <dbReference type="PROSITE-ProRule" id="PRU00076"/>
    </source>
</evidence>
<dbReference type="PROSITE" id="PS50026">
    <property type="entry name" value="EGF_3"/>
    <property type="match status" value="2"/>
</dbReference>
<dbReference type="InterPro" id="IPR001314">
    <property type="entry name" value="Peptidase_S1A"/>
</dbReference>
<dbReference type="PRINTS" id="PR00722">
    <property type="entry name" value="CHYMOTRYPSIN"/>
</dbReference>
<organism evidence="19 20">
    <name type="scientific">Latimeria chalumnae</name>
    <name type="common">Coelacanth</name>
    <dbReference type="NCBI Taxonomy" id="7897"/>
    <lineage>
        <taxon>Eukaryota</taxon>
        <taxon>Metazoa</taxon>
        <taxon>Chordata</taxon>
        <taxon>Craniata</taxon>
        <taxon>Vertebrata</taxon>
        <taxon>Euteleostomi</taxon>
        <taxon>Coelacanthiformes</taxon>
        <taxon>Coelacanthidae</taxon>
        <taxon>Latimeria</taxon>
    </lineage>
</organism>
<dbReference type="FunFam" id="2.40.10.10:FF:000069">
    <property type="entry name" value="Hyaluronan-binding protein 2"/>
    <property type="match status" value="1"/>
</dbReference>
<dbReference type="SUPFAM" id="SSF57196">
    <property type="entry name" value="EGF/Laminin"/>
    <property type="match status" value="1"/>
</dbReference>
<dbReference type="FunFam" id="2.40.20.10:FF:000001">
    <property type="entry name" value="Urokinase-type plasminogen activator"/>
    <property type="match status" value="1"/>
</dbReference>
<dbReference type="PROSITE" id="PS00022">
    <property type="entry name" value="EGF_1"/>
    <property type="match status" value="2"/>
</dbReference>
<dbReference type="EMBL" id="AFYH01135344">
    <property type="status" value="NOT_ANNOTATED_CDS"/>
    <property type="molecule type" value="Genomic_DNA"/>
</dbReference>
<feature type="domain" description="Kringle" evidence="17">
    <location>
        <begin position="119"/>
        <end position="201"/>
    </location>
</feature>
<evidence type="ECO:0000256" key="4">
    <source>
        <dbReference type="ARBA" id="ARBA00022572"/>
    </source>
</evidence>
<dbReference type="PIRSF" id="PIRSF001143">
    <property type="entry name" value="Factor_X"/>
    <property type="match status" value="1"/>
</dbReference>
<keyword evidence="4 14" id="KW-0420">Kringle</keyword>
<dbReference type="PANTHER" id="PTHR24264">
    <property type="entry name" value="TRYPSIN-RELATED"/>
    <property type="match status" value="1"/>
</dbReference>
<evidence type="ECO:0000256" key="15">
    <source>
        <dbReference type="RuleBase" id="RU363034"/>
    </source>
</evidence>
<keyword evidence="3 13" id="KW-0245">EGF-like domain</keyword>
<dbReference type="Gene3D" id="2.40.20.10">
    <property type="entry name" value="Plasminogen Kringle 4"/>
    <property type="match status" value="1"/>
</dbReference>
<keyword evidence="6" id="KW-0732">Signal</keyword>
<dbReference type="GO" id="GO:0006508">
    <property type="term" value="P:proteolysis"/>
    <property type="evidence" value="ECO:0007669"/>
    <property type="project" value="UniProtKB-KW"/>
</dbReference>
<dbReference type="Gene3D" id="2.10.25.10">
    <property type="entry name" value="Laminin"/>
    <property type="match status" value="2"/>
</dbReference>
<keyword evidence="10 13" id="KW-1015">Disulfide bond</keyword>
<evidence type="ECO:0000256" key="1">
    <source>
        <dbReference type="ARBA" id="ARBA00004613"/>
    </source>
</evidence>
<dbReference type="InterPro" id="IPR033116">
    <property type="entry name" value="TRYPSIN_SER"/>
</dbReference>
<dbReference type="InterPro" id="IPR038178">
    <property type="entry name" value="Kringle_sf"/>
</dbReference>
<dbReference type="Ensembl" id="ENSLACT00000002032.1">
    <property type="protein sequence ID" value="ENSLACP00000002018.1"/>
    <property type="gene ID" value="ENSLACG00000001804.1"/>
</dbReference>
<dbReference type="InterPro" id="IPR018056">
    <property type="entry name" value="Kringle_CS"/>
</dbReference>
<dbReference type="PROSITE" id="PS00134">
    <property type="entry name" value="TRYPSIN_HIS"/>
    <property type="match status" value="1"/>
</dbReference>
<dbReference type="CDD" id="cd00054">
    <property type="entry name" value="EGF_CA"/>
    <property type="match status" value="1"/>
</dbReference>
<keyword evidence="11" id="KW-0325">Glycoprotein</keyword>
<dbReference type="InterPro" id="IPR013806">
    <property type="entry name" value="Kringle-like"/>
</dbReference>
<keyword evidence="5 15" id="KW-0645">Protease</keyword>
<evidence type="ECO:0000256" key="5">
    <source>
        <dbReference type="ARBA" id="ARBA00022670"/>
    </source>
</evidence>
<accession>H2ZX97</accession>
<dbReference type="SMART" id="SM00181">
    <property type="entry name" value="EGF"/>
    <property type="match status" value="3"/>
</dbReference>
<dbReference type="Proteomes" id="UP000008672">
    <property type="component" value="Unassembled WGS sequence"/>
</dbReference>
<dbReference type="FunFam" id="2.10.25.10:FF:000321">
    <property type="entry name" value="Protein delta homolog 1"/>
    <property type="match status" value="1"/>
</dbReference>
<evidence type="ECO:0000313" key="20">
    <source>
        <dbReference type="Proteomes" id="UP000008672"/>
    </source>
</evidence>
<name>H2ZX97_LATCH</name>
<keyword evidence="8 15" id="KW-0378">Hydrolase</keyword>
<dbReference type="InParanoid" id="H2ZX97"/>
<dbReference type="PROSITE" id="PS00021">
    <property type="entry name" value="KRINGLE_1"/>
    <property type="match status" value="1"/>
</dbReference>
<dbReference type="CDD" id="cd00108">
    <property type="entry name" value="KR"/>
    <property type="match status" value="1"/>
</dbReference>
<dbReference type="Pfam" id="PF00089">
    <property type="entry name" value="Trypsin"/>
    <property type="match status" value="1"/>
</dbReference>
<dbReference type="FunCoup" id="H2ZX97">
    <property type="interactions" value="244"/>
</dbReference>
<dbReference type="InterPro" id="IPR043504">
    <property type="entry name" value="Peptidase_S1_PA_chymotrypsin"/>
</dbReference>
<protein>
    <submittedName>
        <fullName evidence="19">Hyaluronan binding protein 2</fullName>
    </submittedName>
</protein>
<keyword evidence="9 15" id="KW-0720">Serine protease</keyword>
<dbReference type="GeneTree" id="ENSGT00940000157814"/>
<keyword evidence="20" id="KW-1185">Reference proteome</keyword>
<dbReference type="STRING" id="7897.ENSLACP00000002018"/>
<feature type="active site" description="Charge relay system" evidence="12">
    <location>
        <position position="331"/>
    </location>
</feature>
<dbReference type="InterPro" id="IPR009003">
    <property type="entry name" value="Peptidase_S1_PA"/>
</dbReference>
<evidence type="ECO:0000259" key="18">
    <source>
        <dbReference type="PROSITE" id="PS50240"/>
    </source>
</evidence>
<dbReference type="PROSITE" id="PS00135">
    <property type="entry name" value="TRYPSIN_SER"/>
    <property type="match status" value="1"/>
</dbReference>
<evidence type="ECO:0000256" key="12">
    <source>
        <dbReference type="PIRSR" id="PIRSR001143-1"/>
    </source>
</evidence>
<dbReference type="GO" id="GO:0005509">
    <property type="term" value="F:calcium ion binding"/>
    <property type="evidence" value="ECO:0007669"/>
    <property type="project" value="InterPro"/>
</dbReference>
<dbReference type="eggNOG" id="KOG1217">
    <property type="taxonomic scope" value="Eukaryota"/>
</dbReference>
<evidence type="ECO:0000256" key="6">
    <source>
        <dbReference type="ARBA" id="ARBA00022729"/>
    </source>
</evidence>
<dbReference type="Pfam" id="PF00051">
    <property type="entry name" value="Kringle"/>
    <property type="match status" value="1"/>
</dbReference>
<reference evidence="19" key="2">
    <citation type="submission" date="2025-08" db="UniProtKB">
        <authorList>
            <consortium name="Ensembl"/>
        </authorList>
    </citation>
    <scope>IDENTIFICATION</scope>
</reference>
<dbReference type="InterPro" id="IPR001254">
    <property type="entry name" value="Trypsin_dom"/>
</dbReference>
<feature type="active site" description="Charge relay system" evidence="12">
    <location>
        <position position="284"/>
    </location>
</feature>
<sequence>DPCLSNPCENEGVCESKGAHYKCLCSELYTGKRCQKMKNYCKGADCGHGDCISTLTAPYFKCECRYPYQPPNCTKATSVCNPNPCTNEGICKSEGEKSTFSCTCPESYRGTFCEIGPNECYNDNGHTYRGIISQTKDGTPCIYWNSEQLLQQKINAFMEGADTYGIGEHNFCRNPDDDVQPWCFVQGKKRPKWDYCDVSPCVALNSENRLAATSSPVVGVGETFATCGIAESTGISARVFGGSKTTAGKHPWQVSLQISDGFGGSTNDCGGALIQPCWVLTAAHCVKKGSTNLEVVLGEQDILRREFHEQKFRIEKTIIHGHYKEDNFRNDIALLKLKPVNGQCAQESKYVKTVCVPKDPFPEGQECYISGWGATERDEGSRFLLDAKVKLISQRRCNAPSSYDGALDDGMFCAGNLKQGKVDTCQGDSGGPLTCIKDGQYYVYGIVSWGEDCGLKLKPGVYTRVSKFYDWINSKIKQNS</sequence>
<feature type="disulfide bond" evidence="13">
    <location>
        <begin position="104"/>
        <end position="113"/>
    </location>
</feature>
<dbReference type="InterPro" id="IPR012224">
    <property type="entry name" value="Pept_S1A_FX"/>
</dbReference>
<evidence type="ECO:0000259" key="16">
    <source>
        <dbReference type="PROSITE" id="PS50026"/>
    </source>
</evidence>
<reference evidence="20" key="1">
    <citation type="submission" date="2011-08" db="EMBL/GenBank/DDBJ databases">
        <title>The draft genome of Latimeria chalumnae.</title>
        <authorList>
            <person name="Di Palma F."/>
            <person name="Alfoldi J."/>
            <person name="Johnson J."/>
            <person name="Berlin A."/>
            <person name="Gnerre S."/>
            <person name="Jaffe D."/>
            <person name="MacCallum I."/>
            <person name="Young S."/>
            <person name="Walker B.J."/>
            <person name="Lander E."/>
            <person name="Lindblad-Toh K."/>
        </authorList>
    </citation>
    <scope>NUCLEOTIDE SEQUENCE [LARGE SCALE GENOMIC DNA]</scope>
    <source>
        <strain evidence="20">Wild caught</strain>
    </source>
</reference>
<feature type="active site" description="Charge relay system" evidence="12">
    <location>
        <position position="429"/>
    </location>
</feature>
<gene>
    <name evidence="19" type="primary">HABP2</name>
</gene>
<dbReference type="CDD" id="cd00190">
    <property type="entry name" value="Tryp_SPc"/>
    <property type="match status" value="1"/>
</dbReference>
<evidence type="ECO:0000256" key="2">
    <source>
        <dbReference type="ARBA" id="ARBA00022525"/>
    </source>
</evidence>
<proteinExistence type="predicted"/>
<evidence type="ECO:0000256" key="7">
    <source>
        <dbReference type="ARBA" id="ARBA00022737"/>
    </source>
</evidence>
<dbReference type="OMA" id="QCGISQP"/>
<dbReference type="SMART" id="SM00020">
    <property type="entry name" value="Tryp_SPc"/>
    <property type="match status" value="1"/>
</dbReference>
<reference evidence="19" key="3">
    <citation type="submission" date="2025-09" db="UniProtKB">
        <authorList>
            <consortium name="Ensembl"/>
        </authorList>
    </citation>
    <scope>IDENTIFICATION</scope>
</reference>
<evidence type="ECO:0000256" key="14">
    <source>
        <dbReference type="PROSITE-ProRule" id="PRU00121"/>
    </source>
</evidence>
<feature type="domain" description="EGF-like" evidence="16">
    <location>
        <begin position="1"/>
        <end position="35"/>
    </location>
</feature>
<evidence type="ECO:0000256" key="8">
    <source>
        <dbReference type="ARBA" id="ARBA00022801"/>
    </source>
</evidence>
<evidence type="ECO:0000256" key="3">
    <source>
        <dbReference type="ARBA" id="ARBA00022536"/>
    </source>
</evidence>
<dbReference type="Pfam" id="PF00008">
    <property type="entry name" value="EGF"/>
    <property type="match status" value="2"/>
</dbReference>
<evidence type="ECO:0000313" key="19">
    <source>
        <dbReference type="Ensembl" id="ENSLACP00000002018.1"/>
    </source>
</evidence>
<dbReference type="SUPFAM" id="SSF57440">
    <property type="entry name" value="Kringle-like"/>
    <property type="match status" value="1"/>
</dbReference>
<dbReference type="PROSITE" id="PS50240">
    <property type="entry name" value="TRYPSIN_DOM"/>
    <property type="match status" value="1"/>
</dbReference>
<comment type="caution">
    <text evidence="13">Lacks conserved residue(s) required for the propagation of feature annotation.</text>
</comment>
<evidence type="ECO:0000259" key="17">
    <source>
        <dbReference type="PROSITE" id="PS50070"/>
    </source>
</evidence>
<evidence type="ECO:0000256" key="11">
    <source>
        <dbReference type="ARBA" id="ARBA00023180"/>
    </source>
</evidence>
<dbReference type="InterPro" id="IPR050127">
    <property type="entry name" value="Serine_Proteases_S1"/>
</dbReference>
<dbReference type="HOGENOM" id="CLU_006842_18_2_1"/>
<dbReference type="SMART" id="SM00130">
    <property type="entry name" value="KR"/>
    <property type="match status" value="1"/>
</dbReference>
<dbReference type="GO" id="GO:0005615">
    <property type="term" value="C:extracellular space"/>
    <property type="evidence" value="ECO:0007669"/>
    <property type="project" value="TreeGrafter"/>
</dbReference>
<dbReference type="InterPro" id="IPR018114">
    <property type="entry name" value="TRYPSIN_HIS"/>
</dbReference>
<dbReference type="Gene3D" id="2.40.10.10">
    <property type="entry name" value="Trypsin-like serine proteases"/>
    <property type="match status" value="1"/>
</dbReference>
<dbReference type="GO" id="GO:0004252">
    <property type="term" value="F:serine-type endopeptidase activity"/>
    <property type="evidence" value="ECO:0007669"/>
    <property type="project" value="InterPro"/>
</dbReference>
<feature type="disulfide bond" evidence="13">
    <location>
        <begin position="25"/>
        <end position="34"/>
    </location>
</feature>
<dbReference type="AlphaFoldDB" id="H2ZX97"/>
<dbReference type="GO" id="GO:0007596">
    <property type="term" value="P:blood coagulation"/>
    <property type="evidence" value="ECO:0007669"/>
    <property type="project" value="InterPro"/>
</dbReference>
<dbReference type="SUPFAM" id="SSF50494">
    <property type="entry name" value="Trypsin-like serine proteases"/>
    <property type="match status" value="1"/>
</dbReference>
<dbReference type="InterPro" id="IPR000001">
    <property type="entry name" value="Kringle"/>
</dbReference>
<evidence type="ECO:0000256" key="9">
    <source>
        <dbReference type="ARBA" id="ARBA00022825"/>
    </source>
</evidence>
<keyword evidence="2" id="KW-0964">Secreted</keyword>
<dbReference type="PRINTS" id="PR00018">
    <property type="entry name" value="KRINGLE"/>
</dbReference>
<feature type="disulfide bond" evidence="13">
    <location>
        <begin position="85"/>
        <end position="102"/>
    </location>
</feature>
<comment type="subcellular location">
    <subcellularLocation>
        <location evidence="1">Secreted</location>
    </subcellularLocation>
</comment>
<feature type="domain" description="Peptidase S1" evidence="18">
    <location>
        <begin position="239"/>
        <end position="477"/>
    </location>
</feature>
<dbReference type="Bgee" id="ENSLACG00000001804">
    <property type="expression patterns" value="Expressed in pharyngeal gill and 1 other cell type or tissue"/>
</dbReference>
<keyword evidence="7" id="KW-0677">Repeat</keyword>
<dbReference type="eggNOG" id="KOG3627">
    <property type="taxonomic scope" value="Eukaryota"/>
</dbReference>
<dbReference type="PROSITE" id="PS50070">
    <property type="entry name" value="KRINGLE_2"/>
    <property type="match status" value="1"/>
</dbReference>
<dbReference type="PROSITE" id="PS01186">
    <property type="entry name" value="EGF_2"/>
    <property type="match status" value="1"/>
</dbReference>
<evidence type="ECO:0000256" key="10">
    <source>
        <dbReference type="ARBA" id="ARBA00023157"/>
    </source>
</evidence>
<dbReference type="EMBL" id="AFYH01135343">
    <property type="status" value="NOT_ANNOTATED_CDS"/>
    <property type="molecule type" value="Genomic_DNA"/>
</dbReference>
<dbReference type="InterPro" id="IPR000742">
    <property type="entry name" value="EGF"/>
</dbReference>
<dbReference type="PANTHER" id="PTHR24264:SF40">
    <property type="entry name" value="HYALURONAN-BINDING PROTEIN 2"/>
    <property type="match status" value="1"/>
</dbReference>